<gene>
    <name evidence="7" type="primary">RvY_07862-1</name>
    <name evidence="7" type="synonym">RvY_07862.1</name>
    <name evidence="7" type="ORF">RvY_07862</name>
</gene>
<organism evidence="7 8">
    <name type="scientific">Ramazzottius varieornatus</name>
    <name type="common">Water bear</name>
    <name type="synonym">Tardigrade</name>
    <dbReference type="NCBI Taxonomy" id="947166"/>
    <lineage>
        <taxon>Eukaryota</taxon>
        <taxon>Metazoa</taxon>
        <taxon>Ecdysozoa</taxon>
        <taxon>Tardigrada</taxon>
        <taxon>Eutardigrada</taxon>
        <taxon>Parachela</taxon>
        <taxon>Hypsibioidea</taxon>
        <taxon>Ramazzottiidae</taxon>
        <taxon>Ramazzottius</taxon>
    </lineage>
</organism>
<dbReference type="Pfam" id="PF13903">
    <property type="entry name" value="Claudin_2"/>
    <property type="match status" value="1"/>
</dbReference>
<feature type="signal peptide" evidence="6">
    <location>
        <begin position="1"/>
        <end position="18"/>
    </location>
</feature>
<keyword evidence="3 5" id="KW-1133">Transmembrane helix</keyword>
<dbReference type="InterPro" id="IPR004031">
    <property type="entry name" value="PMP22/EMP/MP20/Claudin"/>
</dbReference>
<accession>A0A1D1V6B6</accession>
<evidence type="ECO:0000313" key="8">
    <source>
        <dbReference type="Proteomes" id="UP000186922"/>
    </source>
</evidence>
<dbReference type="EMBL" id="BDGG01000003">
    <property type="protein sequence ID" value="GAU96410.1"/>
    <property type="molecule type" value="Genomic_DNA"/>
</dbReference>
<evidence type="ECO:0000256" key="2">
    <source>
        <dbReference type="ARBA" id="ARBA00022692"/>
    </source>
</evidence>
<feature type="chain" id="PRO_5008898098" description="Claudin" evidence="6">
    <location>
        <begin position="19"/>
        <end position="292"/>
    </location>
</feature>
<sequence length="292" mass="33257">MTTAAILLSLATICGCIAVACVAIAFATDCWLEYDVNRIAILNTINQQSTALNPATLDFANVAREMNRSNIYFDRTYGLWRQCFPSEIPYGTNVYLSPTDTSCVNIDYPKDLDSDLDGYERARIHLMRTIIALFIAAFAVELLCFLVGVFGCWKRSPALLITTGTFMLTAWLLDAGALAIWHGVDYMETHQMNRRPYYLAWPLLLQQNTVRMYSWSFILAWIGCGFALLCAIFIFAGAGSLRYERRKEKERHAQYVMPVYGAYAEKQPPYYAPGAHAYSGPYYYYNTNTYRY</sequence>
<feature type="transmembrane region" description="Helical" evidence="5">
    <location>
        <begin position="130"/>
        <end position="153"/>
    </location>
</feature>
<dbReference type="OrthoDB" id="6126739at2759"/>
<evidence type="ECO:0000256" key="6">
    <source>
        <dbReference type="SAM" id="SignalP"/>
    </source>
</evidence>
<name>A0A1D1V6B6_RAMVA</name>
<feature type="transmembrane region" description="Helical" evidence="5">
    <location>
        <begin position="165"/>
        <end position="184"/>
    </location>
</feature>
<protein>
    <recommendedName>
        <fullName evidence="9">Claudin</fullName>
    </recommendedName>
</protein>
<dbReference type="PANTHER" id="PTHR21215:SF0">
    <property type="entry name" value="LD36024P"/>
    <property type="match status" value="1"/>
</dbReference>
<feature type="transmembrane region" description="Helical" evidence="5">
    <location>
        <begin position="218"/>
        <end position="241"/>
    </location>
</feature>
<evidence type="ECO:0000256" key="3">
    <source>
        <dbReference type="ARBA" id="ARBA00022989"/>
    </source>
</evidence>
<dbReference type="AlphaFoldDB" id="A0A1D1V6B6"/>
<dbReference type="GO" id="GO:0016020">
    <property type="term" value="C:membrane"/>
    <property type="evidence" value="ECO:0007669"/>
    <property type="project" value="UniProtKB-SubCell"/>
</dbReference>
<reference evidence="7 8" key="1">
    <citation type="journal article" date="2016" name="Nat. Commun.">
        <title>Extremotolerant tardigrade genome and improved radiotolerance of human cultured cells by tardigrade-unique protein.</title>
        <authorList>
            <person name="Hashimoto T."/>
            <person name="Horikawa D.D."/>
            <person name="Saito Y."/>
            <person name="Kuwahara H."/>
            <person name="Kozuka-Hata H."/>
            <person name="Shin-I T."/>
            <person name="Minakuchi Y."/>
            <person name="Ohishi K."/>
            <person name="Motoyama A."/>
            <person name="Aizu T."/>
            <person name="Enomoto A."/>
            <person name="Kondo K."/>
            <person name="Tanaka S."/>
            <person name="Hara Y."/>
            <person name="Koshikawa S."/>
            <person name="Sagara H."/>
            <person name="Miura T."/>
            <person name="Yokobori S."/>
            <person name="Miyagawa K."/>
            <person name="Suzuki Y."/>
            <person name="Kubo T."/>
            <person name="Oyama M."/>
            <person name="Kohara Y."/>
            <person name="Fujiyama A."/>
            <person name="Arakawa K."/>
            <person name="Katayama T."/>
            <person name="Toyoda A."/>
            <person name="Kunieda T."/>
        </authorList>
    </citation>
    <scope>NUCLEOTIDE SEQUENCE [LARGE SCALE GENOMIC DNA]</scope>
    <source>
        <strain evidence="7 8">YOKOZUNA-1</strain>
    </source>
</reference>
<keyword evidence="2 5" id="KW-0812">Transmembrane</keyword>
<evidence type="ECO:0000256" key="1">
    <source>
        <dbReference type="ARBA" id="ARBA00004141"/>
    </source>
</evidence>
<keyword evidence="4 5" id="KW-0472">Membrane</keyword>
<dbReference type="Proteomes" id="UP000186922">
    <property type="component" value="Unassembled WGS sequence"/>
</dbReference>
<dbReference type="Gene3D" id="1.20.140.150">
    <property type="match status" value="1"/>
</dbReference>
<proteinExistence type="predicted"/>
<evidence type="ECO:0000256" key="4">
    <source>
        <dbReference type="ARBA" id="ARBA00023136"/>
    </source>
</evidence>
<comment type="subcellular location">
    <subcellularLocation>
        <location evidence="1">Membrane</location>
        <topology evidence="1">Multi-pass membrane protein</topology>
    </subcellularLocation>
</comment>
<keyword evidence="6" id="KW-0732">Signal</keyword>
<evidence type="ECO:0008006" key="9">
    <source>
        <dbReference type="Google" id="ProtNLM"/>
    </source>
</evidence>
<evidence type="ECO:0000256" key="5">
    <source>
        <dbReference type="SAM" id="Phobius"/>
    </source>
</evidence>
<dbReference type="PANTHER" id="PTHR21215">
    <property type="entry name" value="LD36024P"/>
    <property type="match status" value="1"/>
</dbReference>
<evidence type="ECO:0000313" key="7">
    <source>
        <dbReference type="EMBL" id="GAU96410.1"/>
    </source>
</evidence>
<comment type="caution">
    <text evidence="7">The sequence shown here is derived from an EMBL/GenBank/DDBJ whole genome shotgun (WGS) entry which is preliminary data.</text>
</comment>
<keyword evidence="8" id="KW-1185">Reference proteome</keyword>